<accession>A0A1L8MKJ3</accession>
<proteinExistence type="predicted"/>
<evidence type="ECO:0000313" key="1">
    <source>
        <dbReference type="EMBL" id="OJF71231.1"/>
    </source>
</evidence>
<dbReference type="OrthoDB" id="2224630at2"/>
<protein>
    <submittedName>
        <fullName evidence="1">Uncharacterized protein</fullName>
    </submittedName>
</protein>
<dbReference type="RefSeq" id="WP_071794294.1">
    <property type="nucleotide sequence ID" value="NZ_LZDD01000003.1"/>
</dbReference>
<organism evidence="1 2">
    <name type="scientific">Streptococcus bovimastitidis</name>
    <dbReference type="NCBI Taxonomy" id="1856638"/>
    <lineage>
        <taxon>Bacteria</taxon>
        <taxon>Bacillati</taxon>
        <taxon>Bacillota</taxon>
        <taxon>Bacilli</taxon>
        <taxon>Lactobacillales</taxon>
        <taxon>Streptococcaceae</taxon>
        <taxon>Streptococcus</taxon>
    </lineage>
</organism>
<dbReference type="STRING" id="1856638.A9Q68_08515"/>
<dbReference type="AlphaFoldDB" id="A0A1L8MKJ3"/>
<name>A0A1L8MKJ3_9STRE</name>
<dbReference type="Proteomes" id="UP000182015">
    <property type="component" value="Unassembled WGS sequence"/>
</dbReference>
<reference evidence="2" key="1">
    <citation type="submission" date="2016-06" db="EMBL/GenBank/DDBJ databases">
        <authorList>
            <person name="de Vries S.P.W."/>
            <person name="Hadjirin N.F."/>
            <person name="Lay E.M."/>
            <person name="Zadoks R.N."/>
            <person name="Peacock S.J."/>
            <person name="Parkhill J."/>
            <person name="Grant A.J."/>
            <person name="Mcdougall S."/>
            <person name="Holmes M.A."/>
        </authorList>
    </citation>
    <scope>NUCLEOTIDE SEQUENCE [LARGE SCALE GENOMIC DNA]</scope>
    <source>
        <strain evidence="2">NZ1587</strain>
    </source>
</reference>
<evidence type="ECO:0000313" key="2">
    <source>
        <dbReference type="Proteomes" id="UP000182015"/>
    </source>
</evidence>
<gene>
    <name evidence="1" type="ORF">A9Q68_08515</name>
</gene>
<sequence>MSLFDEVKELGDESHAKWFNRHFDKYNIEAKIKKSAMKGYNAYRINIEKEPDKYLAKRLGDKRTIDLLKNRLGEGFKVKISETKSTYTIFGNHIILDRFILISWG</sequence>
<dbReference type="EMBL" id="LZDD01000003">
    <property type="protein sequence ID" value="OJF71231.1"/>
    <property type="molecule type" value="Genomic_DNA"/>
</dbReference>
<keyword evidence="2" id="KW-1185">Reference proteome</keyword>
<comment type="caution">
    <text evidence="1">The sequence shown here is derived from an EMBL/GenBank/DDBJ whole genome shotgun (WGS) entry which is preliminary data.</text>
</comment>